<accession>A0ABW5E4N8</accession>
<dbReference type="Proteomes" id="UP001597297">
    <property type="component" value="Unassembled WGS sequence"/>
</dbReference>
<comment type="caution">
    <text evidence="2">The sequence shown here is derived from an EMBL/GenBank/DDBJ whole genome shotgun (WGS) entry which is preliminary data.</text>
</comment>
<sequence>MKKTWTILTVLLLVVSLITVDSIKNSNESSDAPHSASDHVHPLTTQSSAAATPSTEHDSRLSRLPDGKVQYTPALETSRSFASHPSPRNALTVIQQLLTHYRFAYKENPVGVENFEITEQLLGKNPKKIVFIASDSPALRGNELIDQWGTPYFFHALSGQHMDIRSAGPDQTLWTEDDIFTDTPTQK</sequence>
<evidence type="ECO:0000313" key="2">
    <source>
        <dbReference type="EMBL" id="MFD2277084.1"/>
    </source>
</evidence>
<feature type="compositionally biased region" description="Low complexity" evidence="1">
    <location>
        <begin position="44"/>
        <end position="54"/>
    </location>
</feature>
<gene>
    <name evidence="2" type="ORF">ACFSQZ_11430</name>
</gene>
<keyword evidence="3" id="KW-1185">Reference proteome</keyword>
<evidence type="ECO:0000313" key="3">
    <source>
        <dbReference type="Proteomes" id="UP001597297"/>
    </source>
</evidence>
<name>A0ABW5E4N8_9BACT</name>
<dbReference type="EMBL" id="JBHUJC010000037">
    <property type="protein sequence ID" value="MFD2277084.1"/>
    <property type="molecule type" value="Genomic_DNA"/>
</dbReference>
<organism evidence="2 3">
    <name type="scientific">Rubritalea spongiae</name>
    <dbReference type="NCBI Taxonomy" id="430797"/>
    <lineage>
        <taxon>Bacteria</taxon>
        <taxon>Pseudomonadati</taxon>
        <taxon>Verrucomicrobiota</taxon>
        <taxon>Verrucomicrobiia</taxon>
        <taxon>Verrucomicrobiales</taxon>
        <taxon>Rubritaleaceae</taxon>
        <taxon>Rubritalea</taxon>
    </lineage>
</organism>
<reference evidence="3" key="1">
    <citation type="journal article" date="2019" name="Int. J. Syst. Evol. Microbiol.">
        <title>The Global Catalogue of Microorganisms (GCM) 10K type strain sequencing project: providing services to taxonomists for standard genome sequencing and annotation.</title>
        <authorList>
            <consortium name="The Broad Institute Genomics Platform"/>
            <consortium name="The Broad Institute Genome Sequencing Center for Infectious Disease"/>
            <person name="Wu L."/>
            <person name="Ma J."/>
        </authorList>
    </citation>
    <scope>NUCLEOTIDE SEQUENCE [LARGE SCALE GENOMIC DNA]</scope>
    <source>
        <strain evidence="3">JCM 16545</strain>
    </source>
</reference>
<dbReference type="RefSeq" id="WP_377093119.1">
    <property type="nucleotide sequence ID" value="NZ_JBHSJM010000001.1"/>
</dbReference>
<protein>
    <submittedName>
        <fullName evidence="2">Uncharacterized protein</fullName>
    </submittedName>
</protein>
<dbReference type="SUPFAM" id="SSF54523">
    <property type="entry name" value="Pili subunits"/>
    <property type="match status" value="1"/>
</dbReference>
<feature type="region of interest" description="Disordered" evidence="1">
    <location>
        <begin position="26"/>
        <end position="67"/>
    </location>
</feature>
<evidence type="ECO:0000256" key="1">
    <source>
        <dbReference type="SAM" id="MobiDB-lite"/>
    </source>
</evidence>
<dbReference type="Gene3D" id="3.30.700.10">
    <property type="entry name" value="Glycoprotein, Type 4 Pilin"/>
    <property type="match status" value="1"/>
</dbReference>
<proteinExistence type="predicted"/>
<dbReference type="InterPro" id="IPR045584">
    <property type="entry name" value="Pilin-like"/>
</dbReference>
<feature type="compositionally biased region" description="Basic and acidic residues" evidence="1">
    <location>
        <begin position="55"/>
        <end position="66"/>
    </location>
</feature>